<dbReference type="SUPFAM" id="SSF52540">
    <property type="entry name" value="P-loop containing nucleoside triphosphate hydrolases"/>
    <property type="match status" value="1"/>
</dbReference>
<evidence type="ECO:0008006" key="4">
    <source>
        <dbReference type="Google" id="ProtNLM"/>
    </source>
</evidence>
<dbReference type="EMBL" id="CALYLK010000002">
    <property type="protein sequence ID" value="CAH8201522.1"/>
    <property type="molecule type" value="Genomic_DNA"/>
</dbReference>
<name>A0ABN8TNK6_9VIBR</name>
<keyword evidence="3" id="KW-1185">Reference proteome</keyword>
<sequence>MVINFELPMHAEICVHRVGRTARAGESKRAPRDQKANRRTQNKKSVKHFQSKTKRPAPKSK</sequence>
<evidence type="ECO:0000313" key="3">
    <source>
        <dbReference type="Proteomes" id="UP001152658"/>
    </source>
</evidence>
<dbReference type="Proteomes" id="UP001152658">
    <property type="component" value="Unassembled WGS sequence"/>
</dbReference>
<gene>
    <name evidence="2" type="ORF">VAE063_1010471</name>
</gene>
<dbReference type="InterPro" id="IPR027417">
    <property type="entry name" value="P-loop_NTPase"/>
</dbReference>
<evidence type="ECO:0000256" key="1">
    <source>
        <dbReference type="SAM" id="MobiDB-lite"/>
    </source>
</evidence>
<reference evidence="2" key="1">
    <citation type="submission" date="2022-06" db="EMBL/GenBank/DDBJ databases">
        <authorList>
            <person name="Goudenege D."/>
            <person name="Le Roux F."/>
        </authorList>
    </citation>
    <scope>NUCLEOTIDE SEQUENCE</scope>
    <source>
        <strain evidence="2">12-063</strain>
    </source>
</reference>
<protein>
    <recommendedName>
        <fullName evidence="4">ATP-dependent RNA helicase</fullName>
    </recommendedName>
</protein>
<evidence type="ECO:0000313" key="2">
    <source>
        <dbReference type="EMBL" id="CAH8201522.1"/>
    </source>
</evidence>
<proteinExistence type="predicted"/>
<feature type="region of interest" description="Disordered" evidence="1">
    <location>
        <begin position="20"/>
        <end position="61"/>
    </location>
</feature>
<organism evidence="2 3">
    <name type="scientific">Vibrio aestuarianus</name>
    <dbReference type="NCBI Taxonomy" id="28171"/>
    <lineage>
        <taxon>Bacteria</taxon>
        <taxon>Pseudomonadati</taxon>
        <taxon>Pseudomonadota</taxon>
        <taxon>Gammaproteobacteria</taxon>
        <taxon>Vibrionales</taxon>
        <taxon>Vibrionaceae</taxon>
        <taxon>Vibrio</taxon>
    </lineage>
</organism>
<comment type="caution">
    <text evidence="2">The sequence shown here is derived from an EMBL/GenBank/DDBJ whole genome shotgun (WGS) entry which is preliminary data.</text>
</comment>
<feature type="compositionally biased region" description="Basic residues" evidence="1">
    <location>
        <begin position="37"/>
        <end position="61"/>
    </location>
</feature>
<accession>A0ABN8TNK6</accession>
<dbReference type="Gene3D" id="3.40.50.300">
    <property type="entry name" value="P-loop containing nucleotide triphosphate hydrolases"/>
    <property type="match status" value="1"/>
</dbReference>
<feature type="compositionally biased region" description="Basic and acidic residues" evidence="1">
    <location>
        <begin position="23"/>
        <end position="36"/>
    </location>
</feature>